<sequence length="138" mass="14450">MALFGFGKKKEEVKENTSCCGSTPAPEVKAEPVCSCNGNAPEFVASEGCCGGGECGIRSIKVLGPGCKSCHELNEATVAAVKELGMSIVVEYITDMEKIVSYGVMSMPALVINEKVVSAGKALKPAEIIKLLKKLGYC</sequence>
<dbReference type="SUPFAM" id="SSF52833">
    <property type="entry name" value="Thioredoxin-like"/>
    <property type="match status" value="1"/>
</dbReference>
<evidence type="ECO:0000259" key="1">
    <source>
        <dbReference type="Pfam" id="PF13192"/>
    </source>
</evidence>
<protein>
    <recommendedName>
        <fullName evidence="1">Thioredoxin-like fold domain-containing protein</fullName>
    </recommendedName>
</protein>
<dbReference type="HOGENOM" id="CLU_090389_18_0_9"/>
<dbReference type="PANTHER" id="PTHR36450">
    <property type="entry name" value="THIOREDOXIN"/>
    <property type="match status" value="1"/>
</dbReference>
<dbReference type="Proteomes" id="UP000007887">
    <property type="component" value="Chromosome"/>
</dbReference>
<dbReference type="OrthoDB" id="9800630at2"/>
<dbReference type="eggNOG" id="COG0526">
    <property type="taxonomic scope" value="Bacteria"/>
</dbReference>
<feature type="domain" description="Thioredoxin-like fold" evidence="1">
    <location>
        <begin position="59"/>
        <end position="133"/>
    </location>
</feature>
<dbReference type="PANTHER" id="PTHR36450:SF1">
    <property type="entry name" value="THIOREDOXIN"/>
    <property type="match status" value="1"/>
</dbReference>
<dbReference type="InterPro" id="IPR012336">
    <property type="entry name" value="Thioredoxin-like_fold"/>
</dbReference>
<name>I0GN24_SELRL</name>
<reference evidence="2 3" key="1">
    <citation type="submission" date="2011-10" db="EMBL/GenBank/DDBJ databases">
        <title>Whole genome sequence of Selenomonas ruminantium subsp. lactilytica TAM6421.</title>
        <authorList>
            <person name="Oguchi A."/>
            <person name="Ankai A."/>
            <person name="Kaneko J."/>
            <person name="Yamada-Narita S."/>
            <person name="Fukui S."/>
            <person name="Takahashi M."/>
            <person name="Onodera T."/>
            <person name="Kojima S."/>
            <person name="Fushimi T."/>
            <person name="Abe N."/>
            <person name="Kamio Y."/>
            <person name="Yamazaki S."/>
            <person name="Fujita N."/>
        </authorList>
    </citation>
    <scope>NUCLEOTIDE SEQUENCE [LARGE SCALE GENOMIC DNA]</scope>
    <source>
        <strain evidence="3">NBRC 103574 / TAM6421</strain>
    </source>
</reference>
<dbReference type="Gene3D" id="3.40.30.10">
    <property type="entry name" value="Glutaredoxin"/>
    <property type="match status" value="1"/>
</dbReference>
<dbReference type="NCBIfam" id="TIGR00412">
    <property type="entry name" value="redox_disulf_2"/>
    <property type="match status" value="1"/>
</dbReference>
<dbReference type="EMBL" id="AP012292">
    <property type="protein sequence ID" value="BAL82161.1"/>
    <property type="molecule type" value="Genomic_DNA"/>
</dbReference>
<dbReference type="InterPro" id="IPR005243">
    <property type="entry name" value="THIRX-like_proc"/>
</dbReference>
<dbReference type="PATRIC" id="fig|927704.6.peg.464"/>
<gene>
    <name evidence="2" type="ordered locus">SELR_04530</name>
</gene>
<dbReference type="InterPro" id="IPR036249">
    <property type="entry name" value="Thioredoxin-like_sf"/>
</dbReference>
<organism evidence="2 3">
    <name type="scientific">Selenomonas ruminantium subsp. lactilytica (strain NBRC 103574 / TAM6421)</name>
    <dbReference type="NCBI Taxonomy" id="927704"/>
    <lineage>
        <taxon>Bacteria</taxon>
        <taxon>Bacillati</taxon>
        <taxon>Bacillota</taxon>
        <taxon>Negativicutes</taxon>
        <taxon>Selenomonadales</taxon>
        <taxon>Selenomonadaceae</taxon>
        <taxon>Selenomonas</taxon>
    </lineage>
</organism>
<accession>I0GN24</accession>
<dbReference type="AlphaFoldDB" id="I0GN24"/>
<evidence type="ECO:0000313" key="2">
    <source>
        <dbReference type="EMBL" id="BAL82161.1"/>
    </source>
</evidence>
<evidence type="ECO:0000313" key="3">
    <source>
        <dbReference type="Proteomes" id="UP000007887"/>
    </source>
</evidence>
<dbReference type="Pfam" id="PF13192">
    <property type="entry name" value="Thioredoxin_3"/>
    <property type="match status" value="1"/>
</dbReference>
<dbReference type="RefSeq" id="WP_014423605.1">
    <property type="nucleotide sequence ID" value="NC_017068.1"/>
</dbReference>
<dbReference type="KEGG" id="sri:SELR_04530"/>
<proteinExistence type="predicted"/>